<feature type="transmembrane region" description="Helical" evidence="1">
    <location>
        <begin position="283"/>
        <end position="301"/>
    </location>
</feature>
<protein>
    <recommendedName>
        <fullName evidence="4">Polysaccharide biosynthesis protein C-terminal domain-containing protein</fullName>
    </recommendedName>
</protein>
<evidence type="ECO:0000256" key="1">
    <source>
        <dbReference type="SAM" id="Phobius"/>
    </source>
</evidence>
<keyword evidence="1" id="KW-0472">Membrane</keyword>
<evidence type="ECO:0008006" key="4">
    <source>
        <dbReference type="Google" id="ProtNLM"/>
    </source>
</evidence>
<evidence type="ECO:0000313" key="2">
    <source>
        <dbReference type="EMBL" id="KXZ59936.1"/>
    </source>
</evidence>
<feature type="transmembrane region" description="Helical" evidence="1">
    <location>
        <begin position="143"/>
        <end position="164"/>
    </location>
</feature>
<feature type="transmembrane region" description="Helical" evidence="1">
    <location>
        <begin position="250"/>
        <end position="271"/>
    </location>
</feature>
<keyword evidence="1" id="KW-1133">Transmembrane helix</keyword>
<feature type="transmembrane region" description="Helical" evidence="1">
    <location>
        <begin position="103"/>
        <end position="123"/>
    </location>
</feature>
<feature type="transmembrane region" description="Helical" evidence="1">
    <location>
        <begin position="70"/>
        <end position="91"/>
    </location>
</feature>
<feature type="transmembrane region" description="Helical" evidence="1">
    <location>
        <begin position="217"/>
        <end position="238"/>
    </location>
</feature>
<dbReference type="PATRIC" id="fig|36807.3.peg.2213"/>
<dbReference type="Proteomes" id="UP000075357">
    <property type="component" value="Unassembled WGS sequence"/>
</dbReference>
<accession>A0A150HCU8</accession>
<proteinExistence type="predicted"/>
<reference evidence="2 3" key="1">
    <citation type="submission" date="2016-01" db="EMBL/GenBank/DDBJ databases">
        <title>Draft genome sequences of Microbacterium laevaniformans LCDC 91-0039 and the type strain of Microbacterium hominis LCDC 84-209.</title>
        <authorList>
            <person name="Bernier A.-M."/>
            <person name="Bernard K."/>
        </authorList>
    </citation>
    <scope>NUCLEOTIDE SEQUENCE [LARGE SCALE GENOMIC DNA]</scope>
    <source>
        <strain evidence="2 3">LCDC 91-0039</strain>
    </source>
</reference>
<dbReference type="STRING" id="36807.Mlaev_02180"/>
<gene>
    <name evidence="2" type="ORF">Mlaev_02180</name>
</gene>
<name>A0A150HCU8_9MICO</name>
<sequence>MPVTSRSQWFADSFTARLYLLVITYPLMVLTMGALNPSHLDLVLVGSLAYLLPNLGASWYYIGESSPSRLFLYDVLPQICGIVASIGVMVGTQSLVLAISAQLVFNLIAPLLGWKVLIAASSAKPDWSITRAFSRLQRQRDPVITAATSALYVSAPMLILNAVAPASLASYAMGDRLFRIALTVFSPILQFVQGWIPEGGPKNVKYRMRVTLQLTPFIGALGALCVWGFGPLAVALISRGAVSFEQSLSLPFAIVFLVVSASQVLGLACLIQLGRAKDLARSTVLGALAGVPMLIIGATLWGVVGAVWALVLSETIVLMYQAAATIRGMRRY</sequence>
<feature type="transmembrane region" description="Helical" evidence="1">
    <location>
        <begin position="176"/>
        <end position="196"/>
    </location>
</feature>
<evidence type="ECO:0000313" key="3">
    <source>
        <dbReference type="Proteomes" id="UP000075357"/>
    </source>
</evidence>
<organism evidence="2 3">
    <name type="scientific">Microbacterium laevaniformans</name>
    <dbReference type="NCBI Taxonomy" id="36807"/>
    <lineage>
        <taxon>Bacteria</taxon>
        <taxon>Bacillati</taxon>
        <taxon>Actinomycetota</taxon>
        <taxon>Actinomycetes</taxon>
        <taxon>Micrococcales</taxon>
        <taxon>Microbacteriaceae</taxon>
        <taxon>Microbacterium</taxon>
    </lineage>
</organism>
<comment type="caution">
    <text evidence="2">The sequence shown here is derived from an EMBL/GenBank/DDBJ whole genome shotgun (WGS) entry which is preliminary data.</text>
</comment>
<feature type="transmembrane region" description="Helical" evidence="1">
    <location>
        <begin position="16"/>
        <end position="36"/>
    </location>
</feature>
<keyword evidence="3" id="KW-1185">Reference proteome</keyword>
<dbReference type="EMBL" id="LRAD01000042">
    <property type="protein sequence ID" value="KXZ59936.1"/>
    <property type="molecule type" value="Genomic_DNA"/>
</dbReference>
<dbReference type="AlphaFoldDB" id="A0A150HCU8"/>
<keyword evidence="1" id="KW-0812">Transmembrane</keyword>